<dbReference type="SUPFAM" id="SSF57756">
    <property type="entry name" value="Retrovirus zinc finger-like domains"/>
    <property type="match status" value="1"/>
</dbReference>
<name>A0A9P5ZRD5_PLEER</name>
<evidence type="ECO:0000259" key="3">
    <source>
        <dbReference type="PROSITE" id="PS50158"/>
    </source>
</evidence>
<reference evidence="4" key="1">
    <citation type="submission" date="2020-11" db="EMBL/GenBank/DDBJ databases">
        <authorList>
            <consortium name="DOE Joint Genome Institute"/>
            <person name="Ahrendt S."/>
            <person name="Riley R."/>
            <person name="Andreopoulos W."/>
            <person name="Labutti K."/>
            <person name="Pangilinan J."/>
            <person name="Ruiz-Duenas F.J."/>
            <person name="Barrasa J.M."/>
            <person name="Sanchez-Garcia M."/>
            <person name="Camarero S."/>
            <person name="Miyauchi S."/>
            <person name="Serrano A."/>
            <person name="Linde D."/>
            <person name="Babiker R."/>
            <person name="Drula E."/>
            <person name="Ayuso-Fernandez I."/>
            <person name="Pacheco R."/>
            <person name="Padilla G."/>
            <person name="Ferreira P."/>
            <person name="Barriuso J."/>
            <person name="Kellner H."/>
            <person name="Castanera R."/>
            <person name="Alfaro M."/>
            <person name="Ramirez L."/>
            <person name="Pisabarro A.G."/>
            <person name="Kuo A."/>
            <person name="Tritt A."/>
            <person name="Lipzen A."/>
            <person name="He G."/>
            <person name="Yan M."/>
            <person name="Ng V."/>
            <person name="Cullen D."/>
            <person name="Martin F."/>
            <person name="Rosso M.-N."/>
            <person name="Henrissat B."/>
            <person name="Hibbett D."/>
            <person name="Martinez A.T."/>
            <person name="Grigoriev I.V."/>
        </authorList>
    </citation>
    <scope>NUCLEOTIDE SEQUENCE</scope>
    <source>
        <strain evidence="4">ATCC 90797</strain>
    </source>
</reference>
<accession>A0A9P5ZRD5</accession>
<evidence type="ECO:0000313" key="5">
    <source>
        <dbReference type="Proteomes" id="UP000807025"/>
    </source>
</evidence>
<gene>
    <name evidence="4" type="ORF">BDN71DRAFT_1509362</name>
</gene>
<evidence type="ECO:0000256" key="1">
    <source>
        <dbReference type="ARBA" id="ARBA00022664"/>
    </source>
</evidence>
<dbReference type="EMBL" id="MU154599">
    <property type="protein sequence ID" value="KAF9492574.1"/>
    <property type="molecule type" value="Genomic_DNA"/>
</dbReference>
<keyword evidence="2" id="KW-0862">Zinc</keyword>
<organism evidence="4 5">
    <name type="scientific">Pleurotus eryngii</name>
    <name type="common">Boletus of the steppes</name>
    <dbReference type="NCBI Taxonomy" id="5323"/>
    <lineage>
        <taxon>Eukaryota</taxon>
        <taxon>Fungi</taxon>
        <taxon>Dikarya</taxon>
        <taxon>Basidiomycota</taxon>
        <taxon>Agaricomycotina</taxon>
        <taxon>Agaricomycetes</taxon>
        <taxon>Agaricomycetidae</taxon>
        <taxon>Agaricales</taxon>
        <taxon>Pleurotineae</taxon>
        <taxon>Pleurotaceae</taxon>
        <taxon>Pleurotus</taxon>
    </lineage>
</organism>
<dbReference type="Pfam" id="PF14223">
    <property type="entry name" value="Retrotran_gag_2"/>
    <property type="match status" value="1"/>
</dbReference>
<keyword evidence="2" id="KW-0863">Zinc-finger</keyword>
<dbReference type="InterPro" id="IPR036875">
    <property type="entry name" value="Znf_CCHC_sf"/>
</dbReference>
<keyword evidence="5" id="KW-1185">Reference proteome</keyword>
<keyword evidence="2" id="KW-0479">Metal-binding</keyword>
<dbReference type="AlphaFoldDB" id="A0A9P5ZRD5"/>
<feature type="domain" description="CCHC-type" evidence="3">
    <location>
        <begin position="169"/>
        <end position="182"/>
    </location>
</feature>
<keyword evidence="1" id="KW-0507">mRNA processing</keyword>
<evidence type="ECO:0000256" key="2">
    <source>
        <dbReference type="PROSITE-ProRule" id="PRU00047"/>
    </source>
</evidence>
<proteinExistence type="predicted"/>
<dbReference type="OrthoDB" id="3035098at2759"/>
<dbReference type="InterPro" id="IPR001878">
    <property type="entry name" value="Znf_CCHC"/>
</dbReference>
<sequence>MNIKDLHSMVDDIGEKSATEIWKQLSDMYIHCDEMQKNFADSAFKGLRFVVNGSQMLAEFFKKLKVKRKEVMDFGNQYLDEDFCATIVNSLPGLEFDMMLQAFASIKVLADLIQQIELYYSHVEGRVMKVTTKLQQLLQADSNSIIQVLQARIAQLEASGKKKNDEKTCTNCKKKGHVKEDCFRPGGGKAGQWPNWWQGKHDNRNNGGHASSSLAVSLLSHLGGSAPNDGLDWKLPQVV</sequence>
<dbReference type="Proteomes" id="UP000807025">
    <property type="component" value="Unassembled WGS sequence"/>
</dbReference>
<evidence type="ECO:0000313" key="4">
    <source>
        <dbReference type="EMBL" id="KAF9492574.1"/>
    </source>
</evidence>
<dbReference type="GO" id="GO:0006397">
    <property type="term" value="P:mRNA processing"/>
    <property type="evidence" value="ECO:0007669"/>
    <property type="project" value="UniProtKB-KW"/>
</dbReference>
<dbReference type="PROSITE" id="PS50158">
    <property type="entry name" value="ZF_CCHC"/>
    <property type="match status" value="1"/>
</dbReference>
<dbReference type="GO" id="GO:0008270">
    <property type="term" value="F:zinc ion binding"/>
    <property type="evidence" value="ECO:0007669"/>
    <property type="project" value="UniProtKB-KW"/>
</dbReference>
<comment type="caution">
    <text evidence="4">The sequence shown here is derived from an EMBL/GenBank/DDBJ whole genome shotgun (WGS) entry which is preliminary data.</text>
</comment>
<dbReference type="GO" id="GO:0003676">
    <property type="term" value="F:nucleic acid binding"/>
    <property type="evidence" value="ECO:0007669"/>
    <property type="project" value="InterPro"/>
</dbReference>
<protein>
    <recommendedName>
        <fullName evidence="3">CCHC-type domain-containing protein</fullName>
    </recommendedName>
</protein>